<keyword evidence="3" id="KW-0547">Nucleotide-binding</keyword>
<dbReference type="Gene3D" id="3.40.50.300">
    <property type="entry name" value="P-loop containing nucleotide triphosphate hydrolases"/>
    <property type="match status" value="1"/>
</dbReference>
<keyword evidence="7" id="KW-0862">Zinc</keyword>
<dbReference type="CDD" id="cd18793">
    <property type="entry name" value="SF2_C_SNF"/>
    <property type="match status" value="1"/>
</dbReference>
<feature type="region of interest" description="Disordered" evidence="10">
    <location>
        <begin position="159"/>
        <end position="305"/>
    </location>
</feature>
<evidence type="ECO:0000259" key="13">
    <source>
        <dbReference type="PROSITE" id="PS51194"/>
    </source>
</evidence>
<dbReference type="PANTHER" id="PTHR45626:SF16">
    <property type="entry name" value="ATP-DEPENDENT HELICASE ULS1"/>
    <property type="match status" value="1"/>
</dbReference>
<keyword evidence="8" id="KW-0067">ATP-binding</keyword>
<gene>
    <name evidence="14" type="primary">SPBC23E6.02_1</name>
    <name evidence="14" type="ORF">LOC62_01G000217</name>
</gene>
<dbReference type="GO" id="GO:0005737">
    <property type="term" value="C:cytoplasm"/>
    <property type="evidence" value="ECO:0007669"/>
    <property type="project" value="TreeGrafter"/>
</dbReference>
<evidence type="ECO:0000313" key="14">
    <source>
        <dbReference type="EMBL" id="WOO76590.1"/>
    </source>
</evidence>
<dbReference type="InterPro" id="IPR050628">
    <property type="entry name" value="SNF2_RAD54_helicase_TF"/>
</dbReference>
<protein>
    <submittedName>
        <fullName evidence="14">Purtative ATP-dependent helicase</fullName>
    </submittedName>
</protein>
<evidence type="ECO:0000256" key="5">
    <source>
        <dbReference type="ARBA" id="ARBA00022801"/>
    </source>
</evidence>
<dbReference type="PANTHER" id="PTHR45626">
    <property type="entry name" value="TRANSCRIPTION TERMINATION FACTOR 2-RELATED"/>
    <property type="match status" value="1"/>
</dbReference>
<evidence type="ECO:0000256" key="3">
    <source>
        <dbReference type="ARBA" id="ARBA00022741"/>
    </source>
</evidence>
<feature type="compositionally biased region" description="Acidic residues" evidence="10">
    <location>
        <begin position="1111"/>
        <end position="1120"/>
    </location>
</feature>
<sequence length="1376" mass="152335">MVKYTNAPGQAPSAEWVLEVARAATGEDESGADEPFPDELAPLLPAITKFLTTNPGDTHFLFERAVAGKPKVGGNGFGSVTCMEDLCWNDHVLTADPELPDGGRAAGIGSFYEYSLHCQEEKHVRYRDERLAKMGVVIPSGQVAILPQDIVGETEGNAVAGPSRAVAPTSAQQDAARYDSDDDILPTAAPSSSTFKATASSPTRATSSAWPSQSSSSGLRDHSINTLDSLPSPRASIDKGKYRAQPAVVDSDSDDEILFMGGSGPTKKRPTATLTVLSDDEDEVKPAPRSSQSTPSQRKFKTDPSQPWIQVWNSLTMSEKMKTVSMERSDLKKRTATLTKNKGLRALTSGQRMELSDRLTHLNAILQSGGVKSWTPPSVQVMELVHVYIMNQRLRETIPNLTWPGKGSTAPSLGDLAIQATVKPDPATRIPGIPTQPEAGPSTAAFAVPVVRPDGVVPPPPELQAAWNAMDRPSQVQQCEAEHRSLSAYYATLMNPIVHGPLRQFVGDRMLKLREWIHYIQSGRPAQWEPTPNILLRTFPNLPRIFQPQIRQALLGLPGALGLAGLAGIAPGGEGAGAIDPEEYMPERPLGQDLNTFLQDSFSDFNEDTTIEEGMKTLGLATLQDKLPGALFSLMPHQVLGVAFMVKREESSKAPFGGLLCDAMGLGKTVQCIALMLVRDKRPSDFKRSPQLVVAPVAVLAQWKQEIEDKTTKNIKVFIHHGGSRAKTPAQLKQYDVVITTYGVVKSEAKLKNKKQRKEAREAARQRDRDSFDESDDDDIRPLQKGPLFRTKWFRVFLDEAHEVRNKNTIGAKAIMDLDLLHPWYLTGTPIVNTLSDIGPALRFIGAMDDEEFRNRVARIEKKKPRLAAKRTQAILKPLMVRRNKDTEINGVRILNLPPKTTVMDPLGFTAEERAIYSALERRAQIRVNKFIKQGTLMKNYSVVLVLLTRLRQCVNHPWLLRRAPGDEREDDMMVSDDVFGGMDQYRSQDADEYGRAVALLGAPAVEALRQKLEDRYKAMTSDADGQPQDLECSICYEPFDGKEVISSCGHMYCPSCITGLYEQPLRDAAGLTDEQAERGSRNCPMCREVLEKGRFFRACAIYNPPPPEKDEAEEEEEEDVKPADRKPVDRKGKGKKRAVSEITCDPSDVSKSDTKDFFEKKPKLEKGKGKAEDVDSDQDELIEEVITPSTKMVKLLELVKSYLAEDPNVKILIFSQFVQFIDILGDFLYQHNIRKLDYTGRMSQGEREEAIRRFKMPPQVNRSVPVLLLSTKAGGVGLNLTVASKVICCDLAWNPATEQQAVDRCHRIGQSLPVHVERLVIEETVEDRLLEIQKHKGLLADGAMGEGDIGKLGRLSVEDIRRLFAIDRDHAQEDD</sequence>
<dbReference type="InterPro" id="IPR017907">
    <property type="entry name" value="Znf_RING_CS"/>
</dbReference>
<dbReference type="Pfam" id="PF14634">
    <property type="entry name" value="zf-RING_5"/>
    <property type="match status" value="1"/>
</dbReference>
<evidence type="ECO:0000259" key="11">
    <source>
        <dbReference type="PROSITE" id="PS50089"/>
    </source>
</evidence>
<dbReference type="GO" id="GO:0004386">
    <property type="term" value="F:helicase activity"/>
    <property type="evidence" value="ECO:0007669"/>
    <property type="project" value="UniProtKB-KW"/>
</dbReference>
<feature type="compositionally biased region" description="Basic and acidic residues" evidence="10">
    <location>
        <begin position="759"/>
        <end position="772"/>
    </location>
</feature>
<dbReference type="GeneID" id="87803476"/>
<feature type="compositionally biased region" description="Basic and acidic residues" evidence="10">
    <location>
        <begin position="1121"/>
        <end position="1132"/>
    </location>
</feature>
<dbReference type="Gene3D" id="3.40.50.10810">
    <property type="entry name" value="Tandem AAA-ATPase domain"/>
    <property type="match status" value="1"/>
</dbReference>
<keyword evidence="4 9" id="KW-0863">Zinc-finger</keyword>
<dbReference type="GO" id="GO:0005634">
    <property type="term" value="C:nucleus"/>
    <property type="evidence" value="ECO:0007669"/>
    <property type="project" value="TreeGrafter"/>
</dbReference>
<dbReference type="InterPro" id="IPR001841">
    <property type="entry name" value="Znf_RING"/>
</dbReference>
<dbReference type="GO" id="GO:0008270">
    <property type="term" value="F:zinc ion binding"/>
    <property type="evidence" value="ECO:0007669"/>
    <property type="project" value="UniProtKB-KW"/>
</dbReference>
<reference evidence="14" key="1">
    <citation type="submission" date="2023-10" db="EMBL/GenBank/DDBJ databases">
        <authorList>
            <person name="Noh H."/>
        </authorList>
    </citation>
    <scope>NUCLEOTIDE SEQUENCE</scope>
    <source>
        <strain evidence="14">DUCC4014</strain>
    </source>
</reference>
<dbReference type="InterPro" id="IPR027417">
    <property type="entry name" value="P-loop_NTPase"/>
</dbReference>
<dbReference type="PROSITE" id="PS00518">
    <property type="entry name" value="ZF_RING_1"/>
    <property type="match status" value="1"/>
</dbReference>
<feature type="compositionally biased region" description="Polar residues" evidence="10">
    <location>
        <begin position="289"/>
        <end position="305"/>
    </location>
</feature>
<evidence type="ECO:0000256" key="10">
    <source>
        <dbReference type="SAM" id="MobiDB-lite"/>
    </source>
</evidence>
<evidence type="ECO:0000259" key="12">
    <source>
        <dbReference type="PROSITE" id="PS51192"/>
    </source>
</evidence>
<dbReference type="SMART" id="SM00490">
    <property type="entry name" value="HELICc"/>
    <property type="match status" value="1"/>
</dbReference>
<feature type="region of interest" description="Disordered" evidence="10">
    <location>
        <begin position="1104"/>
        <end position="1155"/>
    </location>
</feature>
<dbReference type="GO" id="GO:0016787">
    <property type="term" value="F:hydrolase activity"/>
    <property type="evidence" value="ECO:0007669"/>
    <property type="project" value="UniProtKB-KW"/>
</dbReference>
<dbReference type="SUPFAM" id="SSF52540">
    <property type="entry name" value="P-loop containing nucleoside triphosphate hydrolases"/>
    <property type="match status" value="2"/>
</dbReference>
<dbReference type="InterPro" id="IPR013083">
    <property type="entry name" value="Znf_RING/FYVE/PHD"/>
</dbReference>
<dbReference type="InterPro" id="IPR014001">
    <property type="entry name" value="Helicase_ATP-bd"/>
</dbReference>
<dbReference type="PROSITE" id="PS51194">
    <property type="entry name" value="HELICASE_CTER"/>
    <property type="match status" value="1"/>
</dbReference>
<feature type="compositionally biased region" description="Low complexity" evidence="10">
    <location>
        <begin position="197"/>
        <end position="217"/>
    </location>
</feature>
<dbReference type="PROSITE" id="PS50089">
    <property type="entry name" value="ZF_RING_2"/>
    <property type="match status" value="1"/>
</dbReference>
<dbReference type="InterPro" id="IPR049730">
    <property type="entry name" value="SNF2/RAD54-like_C"/>
</dbReference>
<dbReference type="InterPro" id="IPR038718">
    <property type="entry name" value="SNF2-like_sf"/>
</dbReference>
<evidence type="ECO:0000313" key="15">
    <source>
        <dbReference type="Proteomes" id="UP000827549"/>
    </source>
</evidence>
<dbReference type="CDD" id="cd18008">
    <property type="entry name" value="DEXDc_SHPRH-like"/>
    <property type="match status" value="1"/>
</dbReference>
<evidence type="ECO:0000256" key="4">
    <source>
        <dbReference type="ARBA" id="ARBA00022771"/>
    </source>
</evidence>
<dbReference type="GO" id="GO:0008094">
    <property type="term" value="F:ATP-dependent activity, acting on DNA"/>
    <property type="evidence" value="ECO:0007669"/>
    <property type="project" value="TreeGrafter"/>
</dbReference>
<dbReference type="Pfam" id="PF00271">
    <property type="entry name" value="Helicase_C"/>
    <property type="match status" value="1"/>
</dbReference>
<organism evidence="14 15">
    <name type="scientific">Vanrija pseudolonga</name>
    <dbReference type="NCBI Taxonomy" id="143232"/>
    <lineage>
        <taxon>Eukaryota</taxon>
        <taxon>Fungi</taxon>
        <taxon>Dikarya</taxon>
        <taxon>Basidiomycota</taxon>
        <taxon>Agaricomycotina</taxon>
        <taxon>Tremellomycetes</taxon>
        <taxon>Trichosporonales</taxon>
        <taxon>Trichosporonaceae</taxon>
        <taxon>Vanrija</taxon>
    </lineage>
</organism>
<dbReference type="InterPro" id="IPR000330">
    <property type="entry name" value="SNF2_N"/>
</dbReference>
<dbReference type="RefSeq" id="XP_062622622.1">
    <property type="nucleotide sequence ID" value="XM_062766639.1"/>
</dbReference>
<dbReference type="EMBL" id="CP086714">
    <property type="protein sequence ID" value="WOO76590.1"/>
    <property type="molecule type" value="Genomic_DNA"/>
</dbReference>
<dbReference type="GO" id="GO:0000724">
    <property type="term" value="P:double-strand break repair via homologous recombination"/>
    <property type="evidence" value="ECO:0007669"/>
    <property type="project" value="TreeGrafter"/>
</dbReference>
<dbReference type="SMART" id="SM00184">
    <property type="entry name" value="RING"/>
    <property type="match status" value="1"/>
</dbReference>
<comment type="similarity">
    <text evidence="1">Belongs to the SNF2/RAD54 helicase family.</text>
</comment>
<proteinExistence type="inferred from homology"/>
<feature type="domain" description="Helicase ATP-binding" evidence="12">
    <location>
        <begin position="649"/>
        <end position="848"/>
    </location>
</feature>
<accession>A0AAF1BGQ5</accession>
<evidence type="ECO:0000256" key="7">
    <source>
        <dbReference type="ARBA" id="ARBA00022833"/>
    </source>
</evidence>
<dbReference type="PROSITE" id="PS51192">
    <property type="entry name" value="HELICASE_ATP_BIND_1"/>
    <property type="match status" value="1"/>
</dbReference>
<dbReference type="InterPro" id="IPR001650">
    <property type="entry name" value="Helicase_C-like"/>
</dbReference>
<dbReference type="Gene3D" id="3.30.40.10">
    <property type="entry name" value="Zinc/RING finger domain, C3HC4 (zinc finger)"/>
    <property type="match status" value="1"/>
</dbReference>
<evidence type="ECO:0000256" key="2">
    <source>
        <dbReference type="ARBA" id="ARBA00022723"/>
    </source>
</evidence>
<name>A0AAF1BGQ5_9TREE</name>
<evidence type="ECO:0000256" key="8">
    <source>
        <dbReference type="ARBA" id="ARBA00022840"/>
    </source>
</evidence>
<dbReference type="Proteomes" id="UP000827549">
    <property type="component" value="Chromosome 1"/>
</dbReference>
<dbReference type="SMART" id="SM00487">
    <property type="entry name" value="DEXDc"/>
    <property type="match status" value="1"/>
</dbReference>
<keyword evidence="6 14" id="KW-0347">Helicase</keyword>
<feature type="region of interest" description="Disordered" evidence="10">
    <location>
        <begin position="753"/>
        <end position="779"/>
    </location>
</feature>
<keyword evidence="15" id="KW-1185">Reference proteome</keyword>
<evidence type="ECO:0000256" key="9">
    <source>
        <dbReference type="PROSITE-ProRule" id="PRU00175"/>
    </source>
</evidence>
<dbReference type="SUPFAM" id="SSF57850">
    <property type="entry name" value="RING/U-box"/>
    <property type="match status" value="1"/>
</dbReference>
<dbReference type="Pfam" id="PF00176">
    <property type="entry name" value="SNF2-rel_dom"/>
    <property type="match status" value="1"/>
</dbReference>
<evidence type="ECO:0000256" key="6">
    <source>
        <dbReference type="ARBA" id="ARBA00022806"/>
    </source>
</evidence>
<feature type="domain" description="Helicase C-terminal" evidence="13">
    <location>
        <begin position="1195"/>
        <end position="1351"/>
    </location>
</feature>
<feature type="domain" description="RING-type" evidence="11">
    <location>
        <begin position="1033"/>
        <end position="1088"/>
    </location>
</feature>
<evidence type="ECO:0000256" key="1">
    <source>
        <dbReference type="ARBA" id="ARBA00007025"/>
    </source>
</evidence>
<keyword evidence="5" id="KW-0378">Hydrolase</keyword>
<dbReference type="GO" id="GO:0005524">
    <property type="term" value="F:ATP binding"/>
    <property type="evidence" value="ECO:0007669"/>
    <property type="project" value="UniProtKB-KW"/>
</dbReference>
<keyword evidence="2" id="KW-0479">Metal-binding</keyword>